<dbReference type="GeneID" id="114664798"/>
<proteinExistence type="predicted"/>
<accession>A0A8C4T289</accession>
<reference evidence="13" key="2">
    <citation type="submission" date="2025-08" db="UniProtKB">
        <authorList>
            <consortium name="Ensembl"/>
        </authorList>
    </citation>
    <scope>IDENTIFICATION</scope>
</reference>
<reference evidence="13" key="1">
    <citation type="submission" date="2021-06" db="EMBL/GenBank/DDBJ databases">
        <authorList>
            <consortium name="Wellcome Sanger Institute Data Sharing"/>
        </authorList>
    </citation>
    <scope>NUCLEOTIDE SEQUENCE [LARGE SCALE GENOMIC DNA]</scope>
</reference>
<dbReference type="OrthoDB" id="9942764at2759"/>
<evidence type="ECO:0000256" key="11">
    <source>
        <dbReference type="SAM" id="Phobius"/>
    </source>
</evidence>
<dbReference type="PANTHER" id="PTHR25466">
    <property type="entry name" value="T-LYMPHOCYTE ACTIVATION ANTIGEN"/>
    <property type="match status" value="1"/>
</dbReference>
<dbReference type="GO" id="GO:0042102">
    <property type="term" value="P:positive regulation of T cell proliferation"/>
    <property type="evidence" value="ECO:0007669"/>
    <property type="project" value="TreeGrafter"/>
</dbReference>
<dbReference type="GO" id="GO:0071222">
    <property type="term" value="P:cellular response to lipopolysaccharide"/>
    <property type="evidence" value="ECO:0007669"/>
    <property type="project" value="TreeGrafter"/>
</dbReference>
<dbReference type="GO" id="GO:0031295">
    <property type="term" value="P:T cell costimulation"/>
    <property type="evidence" value="ECO:0007669"/>
    <property type="project" value="TreeGrafter"/>
</dbReference>
<evidence type="ECO:0000313" key="13">
    <source>
        <dbReference type="Ensembl" id="ENSECRP00000023073.1"/>
    </source>
</evidence>
<keyword evidence="8" id="KW-0675">Receptor</keyword>
<gene>
    <name evidence="13" type="primary">LOC114664798</name>
</gene>
<dbReference type="InterPro" id="IPR036179">
    <property type="entry name" value="Ig-like_dom_sf"/>
</dbReference>
<dbReference type="InterPro" id="IPR013783">
    <property type="entry name" value="Ig-like_fold"/>
</dbReference>
<evidence type="ECO:0000259" key="12">
    <source>
        <dbReference type="PROSITE" id="PS50835"/>
    </source>
</evidence>
<dbReference type="Gene3D" id="2.60.40.10">
    <property type="entry name" value="Immunoglobulins"/>
    <property type="match status" value="2"/>
</dbReference>
<dbReference type="GO" id="GO:0009897">
    <property type="term" value="C:external side of plasma membrane"/>
    <property type="evidence" value="ECO:0007669"/>
    <property type="project" value="TreeGrafter"/>
</dbReference>
<dbReference type="GO" id="GO:0042130">
    <property type="term" value="P:negative regulation of T cell proliferation"/>
    <property type="evidence" value="ECO:0007669"/>
    <property type="project" value="TreeGrafter"/>
</dbReference>
<dbReference type="GeneTree" id="ENSGT00940000154641"/>
<dbReference type="Proteomes" id="UP000694620">
    <property type="component" value="Chromosome 14"/>
</dbReference>
<dbReference type="InterPro" id="IPR053896">
    <property type="entry name" value="BTN3A2-like_Ig-C"/>
</dbReference>
<evidence type="ECO:0000256" key="6">
    <source>
        <dbReference type="ARBA" id="ARBA00023136"/>
    </source>
</evidence>
<dbReference type="RefSeq" id="XP_028674904.1">
    <property type="nucleotide sequence ID" value="XM_028819071.2"/>
</dbReference>
<reference evidence="13" key="3">
    <citation type="submission" date="2025-09" db="UniProtKB">
        <authorList>
            <consortium name="Ensembl"/>
        </authorList>
    </citation>
    <scope>IDENTIFICATION</scope>
</reference>
<dbReference type="AlphaFoldDB" id="A0A8C4T289"/>
<protein>
    <submittedName>
        <fullName evidence="13">CD276 antigen-like</fullName>
    </submittedName>
</protein>
<evidence type="ECO:0000256" key="4">
    <source>
        <dbReference type="ARBA" id="ARBA00022729"/>
    </source>
</evidence>
<dbReference type="InterPro" id="IPR007110">
    <property type="entry name" value="Ig-like_dom"/>
</dbReference>
<keyword evidence="10" id="KW-0393">Immunoglobulin domain</keyword>
<dbReference type="InterPro" id="IPR051713">
    <property type="entry name" value="T-cell_Activation_Regulation"/>
</dbReference>
<keyword evidence="3 11" id="KW-0812">Transmembrane</keyword>
<name>A0A8C4T289_ERPCA</name>
<feature type="domain" description="Ig-like" evidence="12">
    <location>
        <begin position="195"/>
        <end position="274"/>
    </location>
</feature>
<keyword evidence="7" id="KW-1015">Disulfide bond</keyword>
<keyword evidence="9" id="KW-0325">Glycoprotein</keyword>
<evidence type="ECO:0000256" key="1">
    <source>
        <dbReference type="ARBA" id="ARBA00004251"/>
    </source>
</evidence>
<keyword evidence="4" id="KW-0732">Signal</keyword>
<dbReference type="Pfam" id="PF22705">
    <property type="entry name" value="C2-set_3"/>
    <property type="match status" value="1"/>
</dbReference>
<evidence type="ECO:0000256" key="7">
    <source>
        <dbReference type="ARBA" id="ARBA00023157"/>
    </source>
</evidence>
<sequence>MHGLTLERGFSHPGTFLPPELNLNVKVKLGIADQRGRLKTRFFTAATKAKMEPVLKMSFMPVLGLFLTITASAHSDLLSLNCENNITGIYATPTEIKCTLKAQAHLEINRLLWIKEGSPVKELIHFDGSKPNTTDSERFTLSKQDQNTDISLLLKNTRIEDEGTYKCIVMANAGHKEYQIYLKVEAGYSPPEMKKSATAVNCSTGGGYPKGELRWVDESGADLTSQAKSTFKVTDGGLIQLHSELNISLKTGYHSYTCIVLNSKGVEEGRDTLIIPEVEKQKVEDEQKNPSNHTGIIITICVILVALIIIAVLFMRWNRRPHFKLIQSVA</sequence>
<evidence type="ECO:0000313" key="14">
    <source>
        <dbReference type="Proteomes" id="UP000694620"/>
    </source>
</evidence>
<comment type="subcellular location">
    <subcellularLocation>
        <location evidence="1">Cell membrane</location>
        <topology evidence="1">Single-pass type I membrane protein</topology>
    </subcellularLocation>
</comment>
<dbReference type="PROSITE" id="PS50835">
    <property type="entry name" value="IG_LIKE"/>
    <property type="match status" value="2"/>
</dbReference>
<feature type="domain" description="Ig-like" evidence="12">
    <location>
        <begin position="96"/>
        <end position="183"/>
    </location>
</feature>
<dbReference type="GO" id="GO:0007166">
    <property type="term" value="P:cell surface receptor signaling pathway"/>
    <property type="evidence" value="ECO:0007669"/>
    <property type="project" value="TreeGrafter"/>
</dbReference>
<evidence type="ECO:0000256" key="2">
    <source>
        <dbReference type="ARBA" id="ARBA00022475"/>
    </source>
</evidence>
<keyword evidence="6 11" id="KW-0472">Membrane</keyword>
<evidence type="ECO:0000256" key="3">
    <source>
        <dbReference type="ARBA" id="ARBA00022692"/>
    </source>
</evidence>
<dbReference type="SMART" id="SM00406">
    <property type="entry name" value="IGv"/>
    <property type="match status" value="1"/>
</dbReference>
<dbReference type="Ensembl" id="ENSECRT00000023570.1">
    <property type="protein sequence ID" value="ENSECRP00000023073.1"/>
    <property type="gene ID" value="ENSECRG00000015613.1"/>
</dbReference>
<organism evidence="13 14">
    <name type="scientific">Erpetoichthys calabaricus</name>
    <name type="common">Rope fish</name>
    <name type="synonym">Calamoichthys calabaricus</name>
    <dbReference type="NCBI Taxonomy" id="27687"/>
    <lineage>
        <taxon>Eukaryota</taxon>
        <taxon>Metazoa</taxon>
        <taxon>Chordata</taxon>
        <taxon>Craniata</taxon>
        <taxon>Vertebrata</taxon>
        <taxon>Euteleostomi</taxon>
        <taxon>Actinopterygii</taxon>
        <taxon>Polypteriformes</taxon>
        <taxon>Polypteridae</taxon>
        <taxon>Erpetoichthys</taxon>
    </lineage>
</organism>
<dbReference type="Pfam" id="PF07686">
    <property type="entry name" value="V-set"/>
    <property type="match status" value="1"/>
</dbReference>
<dbReference type="GO" id="GO:0006955">
    <property type="term" value="P:immune response"/>
    <property type="evidence" value="ECO:0007669"/>
    <property type="project" value="TreeGrafter"/>
</dbReference>
<evidence type="ECO:0000256" key="10">
    <source>
        <dbReference type="ARBA" id="ARBA00023319"/>
    </source>
</evidence>
<dbReference type="SUPFAM" id="SSF48726">
    <property type="entry name" value="Immunoglobulin"/>
    <property type="match status" value="2"/>
</dbReference>
<dbReference type="InterPro" id="IPR013106">
    <property type="entry name" value="Ig_V-set"/>
</dbReference>
<dbReference type="PANTHER" id="PTHR25466:SF2">
    <property type="entry name" value="T-LYMPHOCYTE ACTIVATION ANTIGEN CD86"/>
    <property type="match status" value="1"/>
</dbReference>
<keyword evidence="14" id="KW-1185">Reference proteome</keyword>
<evidence type="ECO:0000256" key="5">
    <source>
        <dbReference type="ARBA" id="ARBA00022989"/>
    </source>
</evidence>
<keyword evidence="5 11" id="KW-1133">Transmembrane helix</keyword>
<evidence type="ECO:0000256" key="9">
    <source>
        <dbReference type="ARBA" id="ARBA00023180"/>
    </source>
</evidence>
<feature type="transmembrane region" description="Helical" evidence="11">
    <location>
        <begin position="295"/>
        <end position="315"/>
    </location>
</feature>
<keyword evidence="2" id="KW-1003">Cell membrane</keyword>
<evidence type="ECO:0000256" key="8">
    <source>
        <dbReference type="ARBA" id="ARBA00023170"/>
    </source>
</evidence>